<dbReference type="Gene3D" id="2.60.40.10">
    <property type="entry name" value="Immunoglobulins"/>
    <property type="match status" value="1"/>
</dbReference>
<dbReference type="InterPro" id="IPR013784">
    <property type="entry name" value="Carb-bd-like_fold"/>
</dbReference>
<evidence type="ECO:0008006" key="4">
    <source>
        <dbReference type="Google" id="ProtNLM"/>
    </source>
</evidence>
<reference evidence="2 3" key="1">
    <citation type="submission" date="2020-07" db="EMBL/GenBank/DDBJ databases">
        <title>Genomic Encyclopedia of Type Strains, Phase IV (KMG-V): Genome sequencing to study the core and pangenomes of soil and plant-associated prokaryotes.</title>
        <authorList>
            <person name="Whitman W."/>
        </authorList>
    </citation>
    <scope>NUCLEOTIDE SEQUENCE [LARGE SCALE GENOMIC DNA]</scope>
    <source>
        <strain evidence="2 3">RH2WT43</strain>
    </source>
</reference>
<dbReference type="InterPro" id="IPR035986">
    <property type="entry name" value="PKD_dom_sf"/>
</dbReference>
<evidence type="ECO:0000256" key="1">
    <source>
        <dbReference type="SAM" id="SignalP"/>
    </source>
</evidence>
<dbReference type="Gene3D" id="2.60.40.1120">
    <property type="entry name" value="Carboxypeptidase-like, regulatory domain"/>
    <property type="match status" value="1"/>
</dbReference>
<dbReference type="GO" id="GO:0030246">
    <property type="term" value="F:carbohydrate binding"/>
    <property type="evidence" value="ECO:0007669"/>
    <property type="project" value="InterPro"/>
</dbReference>
<feature type="non-terminal residue" evidence="2">
    <location>
        <position position="697"/>
    </location>
</feature>
<feature type="signal peptide" evidence="1">
    <location>
        <begin position="1"/>
        <end position="23"/>
    </location>
</feature>
<accession>A0A839F292</accession>
<dbReference type="SUPFAM" id="SSF49299">
    <property type="entry name" value="PKD domain"/>
    <property type="match status" value="1"/>
</dbReference>
<comment type="caution">
    <text evidence="2">The sequence shown here is derived from an EMBL/GenBank/DDBJ whole genome shotgun (WGS) entry which is preliminary data.</text>
</comment>
<dbReference type="Pfam" id="PF13620">
    <property type="entry name" value="CarboxypepD_reg"/>
    <property type="match status" value="1"/>
</dbReference>
<dbReference type="EMBL" id="JACGXL010000005">
    <property type="protein sequence ID" value="MBA8888706.1"/>
    <property type="molecule type" value="Genomic_DNA"/>
</dbReference>
<keyword evidence="3" id="KW-1185">Reference proteome</keyword>
<keyword evidence="1" id="KW-0732">Signal</keyword>
<dbReference type="InterPro" id="IPR013783">
    <property type="entry name" value="Ig-like_fold"/>
</dbReference>
<organism evidence="2 3">
    <name type="scientific">Dokdonella fugitiva</name>
    <dbReference type="NCBI Taxonomy" id="328517"/>
    <lineage>
        <taxon>Bacteria</taxon>
        <taxon>Pseudomonadati</taxon>
        <taxon>Pseudomonadota</taxon>
        <taxon>Gammaproteobacteria</taxon>
        <taxon>Lysobacterales</taxon>
        <taxon>Rhodanobacteraceae</taxon>
        <taxon>Dokdonella</taxon>
    </lineage>
</organism>
<sequence length="697" mass="73120">MKRLRTVLAGAALTALLCGTVHAADLSRAGGAHVEVGEPVTPISIDVDLRQLPVAPQWQPGMAIKEAHKRQFFPPDQRSPAAPAWMEAAPDRLPELQKLWDDNAPLSAVQAGTPGRVSINNGSTGVSPGDPVVDVSANYIVYGINGSSGTNFTVYDKTGTKLAGPTTFSSLAPAGDGCRTSVSDPIVLFDRLANRWFLLEMGGTSSAAKMCIYISKTENPVSGGWWFYGFSTPTQNDYPHCGIWTNAYVCTDNEGAANVTAYAYDRANMLNGATARAQQRFASVPKLAGYGFQALTPASFMGDSAHAPPAGAQQILARHDDDEAHAGASADTTHDFIDLYSINVDWTTPANSAITTLPRITISEFNSWFRDYSTFATVPQPGSSSLLDPIREVILNSLVYRNLGTYESIVGQFATNMNSARSGTTVNAGIRWFELRRTGGGNWTLQQEGTFGPGDTSTNHLEGSIATDNKGNIGLGYNVTKTSSPTIYATLGYTGRKASDAAGVMTLGENTVAAGAAAETSGRWGDYYQMAVDPTDDCTFWMVGMYRPSGSWNTRIQDFKFNDCGAAPSTWSVSGTVTTGAGVGIAGVTISTGSASTTTNSSGAYTLGSLANGTYTLTPSLAGYTFSPTSTSVTISGANVSGKNFTGTPTTNTPPVANFGVTTSGLTANFTDSSTDSDGTIASRAWTFGDGGTSTAT</sequence>
<dbReference type="AlphaFoldDB" id="A0A839F292"/>
<dbReference type="RefSeq" id="WP_259393091.1">
    <property type="nucleotide sequence ID" value="NZ_JACGXL010000005.1"/>
</dbReference>
<feature type="chain" id="PRO_5032900484" description="PKD domain-containing protein" evidence="1">
    <location>
        <begin position="24"/>
        <end position="697"/>
    </location>
</feature>
<evidence type="ECO:0000313" key="2">
    <source>
        <dbReference type="EMBL" id="MBA8888706.1"/>
    </source>
</evidence>
<protein>
    <recommendedName>
        <fullName evidence="4">PKD domain-containing protein</fullName>
    </recommendedName>
</protein>
<proteinExistence type="predicted"/>
<gene>
    <name evidence="2" type="ORF">FHW12_002942</name>
</gene>
<name>A0A839F292_9GAMM</name>
<evidence type="ECO:0000313" key="3">
    <source>
        <dbReference type="Proteomes" id="UP000550401"/>
    </source>
</evidence>
<dbReference type="Proteomes" id="UP000550401">
    <property type="component" value="Unassembled WGS sequence"/>
</dbReference>
<dbReference type="SUPFAM" id="SSF49452">
    <property type="entry name" value="Starch-binding domain-like"/>
    <property type="match status" value="1"/>
</dbReference>